<dbReference type="InterPro" id="IPR006664">
    <property type="entry name" value="OMP_bac"/>
</dbReference>
<evidence type="ECO:0000259" key="7">
    <source>
        <dbReference type="PROSITE" id="PS51123"/>
    </source>
</evidence>
<dbReference type="CDD" id="cd07185">
    <property type="entry name" value="OmpA_C-like"/>
    <property type="match status" value="1"/>
</dbReference>
<keyword evidence="8" id="KW-0969">Cilium</keyword>
<dbReference type="GO" id="GO:0009279">
    <property type="term" value="C:cell outer membrane"/>
    <property type="evidence" value="ECO:0007669"/>
    <property type="project" value="UniProtKB-SubCell"/>
</dbReference>
<dbReference type="AlphaFoldDB" id="A0A1V3NU26"/>
<dbReference type="InterPro" id="IPR036737">
    <property type="entry name" value="OmpA-like_sf"/>
</dbReference>
<dbReference type="PROSITE" id="PS51123">
    <property type="entry name" value="OMPA_2"/>
    <property type="match status" value="1"/>
</dbReference>
<dbReference type="EMBL" id="MVBK01000007">
    <property type="protein sequence ID" value="OOG28639.1"/>
    <property type="molecule type" value="Genomic_DNA"/>
</dbReference>
<comment type="caution">
    <text evidence="8">The sequence shown here is derived from an EMBL/GenBank/DDBJ whole genome shotgun (WGS) entry which is preliminary data.</text>
</comment>
<evidence type="ECO:0000313" key="9">
    <source>
        <dbReference type="Proteomes" id="UP000189462"/>
    </source>
</evidence>
<keyword evidence="8" id="KW-0282">Flagellum</keyword>
<evidence type="ECO:0000256" key="3">
    <source>
        <dbReference type="ARBA" id="ARBA00023237"/>
    </source>
</evidence>
<evidence type="ECO:0000256" key="5">
    <source>
        <dbReference type="SAM" id="MobiDB-lite"/>
    </source>
</evidence>
<protein>
    <submittedName>
        <fullName evidence="8">Flagellar motor protein MotB</fullName>
    </submittedName>
</protein>
<evidence type="ECO:0000256" key="6">
    <source>
        <dbReference type="SAM" id="Phobius"/>
    </source>
</evidence>
<keyword evidence="6" id="KW-0812">Transmembrane</keyword>
<reference evidence="8 9" key="1">
    <citation type="submission" date="2017-02" db="EMBL/GenBank/DDBJ databases">
        <title>Genomic diversity within the haloalkaliphilic genus Thioalkalivibrio.</title>
        <authorList>
            <person name="Ahn A.-C."/>
            <person name="Meier-Kolthoff J."/>
            <person name="Overmars L."/>
            <person name="Richter M."/>
            <person name="Woyke T."/>
            <person name="Sorokin D.Y."/>
            <person name="Muyzer G."/>
        </authorList>
    </citation>
    <scope>NUCLEOTIDE SEQUENCE [LARGE SCALE GENOMIC DNA]</scope>
    <source>
        <strain evidence="8 9">ALJD</strain>
    </source>
</reference>
<dbReference type="Pfam" id="PF00691">
    <property type="entry name" value="OmpA"/>
    <property type="match status" value="1"/>
</dbReference>
<accession>A0A1V3NU26</accession>
<dbReference type="InterPro" id="IPR050330">
    <property type="entry name" value="Bact_OuterMem_StrucFunc"/>
</dbReference>
<dbReference type="Gene3D" id="3.30.1330.60">
    <property type="entry name" value="OmpA-like domain"/>
    <property type="match status" value="1"/>
</dbReference>
<keyword evidence="8" id="KW-0966">Cell projection</keyword>
<dbReference type="PANTHER" id="PTHR30329:SF21">
    <property type="entry name" value="LIPOPROTEIN YIAD-RELATED"/>
    <property type="match status" value="1"/>
</dbReference>
<name>A0A1V3NU26_9GAMM</name>
<feature type="region of interest" description="Disordered" evidence="5">
    <location>
        <begin position="86"/>
        <end position="114"/>
    </location>
</feature>
<evidence type="ECO:0000313" key="8">
    <source>
        <dbReference type="EMBL" id="OOG28639.1"/>
    </source>
</evidence>
<gene>
    <name evidence="8" type="ORF">B1C78_01405</name>
</gene>
<evidence type="ECO:0000256" key="4">
    <source>
        <dbReference type="PROSITE-ProRule" id="PRU00473"/>
    </source>
</evidence>
<dbReference type="STRING" id="108003.B1C78_01405"/>
<keyword evidence="2 4" id="KW-0472">Membrane</keyword>
<keyword evidence="9" id="KW-1185">Reference proteome</keyword>
<evidence type="ECO:0000256" key="1">
    <source>
        <dbReference type="ARBA" id="ARBA00004442"/>
    </source>
</evidence>
<feature type="transmembrane region" description="Helical" evidence="6">
    <location>
        <begin position="12"/>
        <end position="32"/>
    </location>
</feature>
<sequence length="237" mass="25582">MTSAQSLQEKTAMRIVAPLTILAGLAVAGLLFQSHAIADEDPVVGTRGYVVDSQGYVVRNQFGDCWRSGQWSEEVAVEACDPHLFPDRAEAPAPQPPPAAVQAAPAPAPAPEPARVEETRVLGGAPLFALDDDSLSAEGRAQLDQLMRDVERLDEVERVVVVGHTDNTGEADYNEDLSQRRAASVKDYLVEQGIDPTLIVTEGRGLTEPVASNETREGRAQNRRVEIAIRGKEIVTH</sequence>
<dbReference type="InterPro" id="IPR006665">
    <property type="entry name" value="OmpA-like"/>
</dbReference>
<dbReference type="SUPFAM" id="SSF103088">
    <property type="entry name" value="OmpA-like"/>
    <property type="match status" value="1"/>
</dbReference>
<organism evidence="8 9">
    <name type="scientific">Thioalkalivibrio denitrificans</name>
    <dbReference type="NCBI Taxonomy" id="108003"/>
    <lineage>
        <taxon>Bacteria</taxon>
        <taxon>Pseudomonadati</taxon>
        <taxon>Pseudomonadota</taxon>
        <taxon>Gammaproteobacteria</taxon>
        <taxon>Chromatiales</taxon>
        <taxon>Ectothiorhodospiraceae</taxon>
        <taxon>Thioalkalivibrio</taxon>
    </lineage>
</organism>
<keyword evidence="3" id="KW-0998">Cell outer membrane</keyword>
<proteinExistence type="predicted"/>
<feature type="domain" description="OmpA-like" evidence="7">
    <location>
        <begin position="115"/>
        <end position="233"/>
    </location>
</feature>
<dbReference type="Proteomes" id="UP000189462">
    <property type="component" value="Unassembled WGS sequence"/>
</dbReference>
<evidence type="ECO:0000256" key="2">
    <source>
        <dbReference type="ARBA" id="ARBA00023136"/>
    </source>
</evidence>
<dbReference type="PANTHER" id="PTHR30329">
    <property type="entry name" value="STATOR ELEMENT OF FLAGELLAR MOTOR COMPLEX"/>
    <property type="match status" value="1"/>
</dbReference>
<dbReference type="PRINTS" id="PR01021">
    <property type="entry name" value="OMPADOMAIN"/>
</dbReference>
<comment type="subcellular location">
    <subcellularLocation>
        <location evidence="1">Cell outer membrane</location>
    </subcellularLocation>
</comment>
<keyword evidence="6" id="KW-1133">Transmembrane helix</keyword>